<evidence type="ECO:0000313" key="3">
    <source>
        <dbReference type="Proteomes" id="UP000600101"/>
    </source>
</evidence>
<evidence type="ECO:0000313" key="2">
    <source>
        <dbReference type="EMBL" id="MBC4015223.1"/>
    </source>
</evidence>
<evidence type="ECO:0000256" key="1">
    <source>
        <dbReference type="SAM" id="MobiDB-lite"/>
    </source>
</evidence>
<name>A0A9X0UD63_9PROT</name>
<comment type="caution">
    <text evidence="2">The sequence shown here is derived from an EMBL/GenBank/DDBJ whole genome shotgun (WGS) entry which is preliminary data.</text>
</comment>
<proteinExistence type="predicted"/>
<accession>A0A9X0UD63</accession>
<dbReference type="AlphaFoldDB" id="A0A9X0UD63"/>
<organism evidence="2 3">
    <name type="scientific">Siccirubricoccus deserti</name>
    <dbReference type="NCBI Taxonomy" id="2013562"/>
    <lineage>
        <taxon>Bacteria</taxon>
        <taxon>Pseudomonadati</taxon>
        <taxon>Pseudomonadota</taxon>
        <taxon>Alphaproteobacteria</taxon>
        <taxon>Acetobacterales</taxon>
        <taxon>Roseomonadaceae</taxon>
        <taxon>Siccirubricoccus</taxon>
    </lineage>
</organism>
<reference evidence="2" key="1">
    <citation type="submission" date="2020-08" db="EMBL/GenBank/DDBJ databases">
        <authorList>
            <person name="Hu Y."/>
            <person name="Nguyen S.V."/>
            <person name="Li F."/>
            <person name="Fanning S."/>
        </authorList>
    </citation>
    <scope>NUCLEOTIDE SEQUENCE</scope>
    <source>
        <strain evidence="2">SYSU D8009</strain>
    </source>
</reference>
<dbReference type="EMBL" id="JACOMF010000006">
    <property type="protein sequence ID" value="MBC4015223.1"/>
    <property type="molecule type" value="Genomic_DNA"/>
</dbReference>
<keyword evidence="3" id="KW-1185">Reference proteome</keyword>
<feature type="region of interest" description="Disordered" evidence="1">
    <location>
        <begin position="31"/>
        <end position="59"/>
    </location>
</feature>
<protein>
    <recommendedName>
        <fullName evidence="4">Lipoprotein</fullName>
    </recommendedName>
</protein>
<sequence length="59" mass="6330">MAGEAWMMRLTTVMLAVLMLAGCGRVGPPRPPGPPEAVTFPRAYPAPPPMPVEGETIRR</sequence>
<gene>
    <name evidence="2" type="ORF">H7965_07770</name>
</gene>
<evidence type="ECO:0008006" key="4">
    <source>
        <dbReference type="Google" id="ProtNLM"/>
    </source>
</evidence>
<dbReference type="Proteomes" id="UP000600101">
    <property type="component" value="Unassembled WGS sequence"/>
</dbReference>